<organism evidence="3 4">
    <name type="scientific">Microthlaspi erraticum</name>
    <dbReference type="NCBI Taxonomy" id="1685480"/>
    <lineage>
        <taxon>Eukaryota</taxon>
        <taxon>Viridiplantae</taxon>
        <taxon>Streptophyta</taxon>
        <taxon>Embryophyta</taxon>
        <taxon>Tracheophyta</taxon>
        <taxon>Spermatophyta</taxon>
        <taxon>Magnoliopsida</taxon>
        <taxon>eudicotyledons</taxon>
        <taxon>Gunneridae</taxon>
        <taxon>Pentapetalae</taxon>
        <taxon>rosids</taxon>
        <taxon>malvids</taxon>
        <taxon>Brassicales</taxon>
        <taxon>Brassicaceae</taxon>
        <taxon>Coluteocarpeae</taxon>
        <taxon>Microthlaspi</taxon>
    </lineage>
</organism>
<proteinExistence type="predicted"/>
<feature type="region of interest" description="Disordered" evidence="1">
    <location>
        <begin position="1"/>
        <end position="46"/>
    </location>
</feature>
<reference evidence="3" key="1">
    <citation type="submission" date="2020-01" db="EMBL/GenBank/DDBJ databases">
        <authorList>
            <person name="Mishra B."/>
        </authorList>
    </citation>
    <scope>NUCLEOTIDE SEQUENCE [LARGE SCALE GENOMIC DNA]</scope>
</reference>
<evidence type="ECO:0000256" key="2">
    <source>
        <dbReference type="SAM" id="Phobius"/>
    </source>
</evidence>
<sequence>MEALLLPPSPEPKNPITDPADTKANHQPEHFREESNDESVKKKMKLSNLEKRKLKGKKKVIINNDEASSSCSSSSTSNLNSTRRVSRVAHKLRNPPVRLAMARRSVGERQAEALALPLGMSFAAFANLVLERKSASGQNVYVDDLAVISASAVRESLANVYGNQLGSFATNFERSFNSTLKILKVINSSPFPQQLDNNNVGSYDIDRSTIDGSSDSELSANEAIQGNARTASPTTNEIVLHEETRQQLSGISRSSGAMSWTIAERSLEEQARANDLKTMEIGLTMRKLRLKETGLALSHESNNLEKSKIEMNVSKAAFRAEKYKTELEDTTKGEMVTKIMDWLVVSVFNTLITMLYGAYVFSQQRIMEATSICEPSEESSSSSSWWVPKQVSSINTEFNMLICRLRVWVQSFFGVLMILVFTYFIIQRSSGAKQAMPVTFIVLFLGVVCGLPGKFCVDTLGGDGKLWLLLWEMFCLLQFLANVFTLGLYGLLYGPRRTVSHGVGSSRCNNVMFPYWVRRSFFFVLILFVLPASNGLLPFAAFGEWKDHFGVVVSELLRGGGSGSDV</sequence>
<evidence type="ECO:0008006" key="5">
    <source>
        <dbReference type="Google" id="ProtNLM"/>
    </source>
</evidence>
<dbReference type="PANTHER" id="PTHR35322">
    <property type="entry name" value="PROTEIN CPR-5"/>
    <property type="match status" value="1"/>
</dbReference>
<comment type="caution">
    <text evidence="3">The sequence shown here is derived from an EMBL/GenBank/DDBJ whole genome shotgun (WGS) entry which is preliminary data.</text>
</comment>
<protein>
    <recommendedName>
        <fullName evidence="5">Protein CPR-5</fullName>
    </recommendedName>
</protein>
<dbReference type="GO" id="GO:0010150">
    <property type="term" value="P:leaf senescence"/>
    <property type="evidence" value="ECO:0007669"/>
    <property type="project" value="InterPro"/>
</dbReference>
<gene>
    <name evidence="3" type="ORF">MERR_LOCUS21991</name>
</gene>
<name>A0A6D2J6W3_9BRAS</name>
<feature type="compositionally biased region" description="Low complexity" evidence="1">
    <location>
        <begin position="68"/>
        <end position="83"/>
    </location>
</feature>
<evidence type="ECO:0000313" key="4">
    <source>
        <dbReference type="Proteomes" id="UP000467841"/>
    </source>
</evidence>
<evidence type="ECO:0000256" key="1">
    <source>
        <dbReference type="SAM" id="MobiDB-lite"/>
    </source>
</evidence>
<dbReference type="OrthoDB" id="2017423at2759"/>
<keyword evidence="2" id="KW-0472">Membrane</keyword>
<dbReference type="Proteomes" id="UP000467841">
    <property type="component" value="Unassembled WGS sequence"/>
</dbReference>
<accession>A0A6D2J6W3</accession>
<keyword evidence="2" id="KW-1133">Transmembrane helix</keyword>
<dbReference type="GO" id="GO:0010090">
    <property type="term" value="P:trichome morphogenesis"/>
    <property type="evidence" value="ECO:0007669"/>
    <property type="project" value="InterPro"/>
</dbReference>
<feature type="region of interest" description="Disordered" evidence="1">
    <location>
        <begin position="66"/>
        <end position="86"/>
    </location>
</feature>
<feature type="transmembrane region" description="Helical" evidence="2">
    <location>
        <begin position="438"/>
        <end position="455"/>
    </location>
</feature>
<feature type="compositionally biased region" description="Basic and acidic residues" evidence="1">
    <location>
        <begin position="20"/>
        <end position="41"/>
    </location>
</feature>
<dbReference type="GO" id="GO:0006952">
    <property type="term" value="P:defense response"/>
    <property type="evidence" value="ECO:0007669"/>
    <property type="project" value="InterPro"/>
</dbReference>
<dbReference type="EMBL" id="CACVBM020001151">
    <property type="protein sequence ID" value="CAA7034756.1"/>
    <property type="molecule type" value="Genomic_DNA"/>
</dbReference>
<feature type="transmembrane region" description="Helical" evidence="2">
    <location>
        <begin position="521"/>
        <end position="542"/>
    </location>
</feature>
<feature type="region of interest" description="Disordered" evidence="1">
    <location>
        <begin position="211"/>
        <end position="234"/>
    </location>
</feature>
<keyword evidence="2" id="KW-0812">Transmembrane</keyword>
<feature type="transmembrane region" description="Helical" evidence="2">
    <location>
        <begin position="407"/>
        <end position="426"/>
    </location>
</feature>
<feature type="transmembrane region" description="Helical" evidence="2">
    <location>
        <begin position="467"/>
        <end position="492"/>
    </location>
</feature>
<evidence type="ECO:0000313" key="3">
    <source>
        <dbReference type="EMBL" id="CAA7034756.1"/>
    </source>
</evidence>
<dbReference type="InterPro" id="IPR044708">
    <property type="entry name" value="CPR5"/>
</dbReference>
<dbReference type="PANTHER" id="PTHR35322:SF2">
    <property type="entry name" value="PROTEIN CPR-5"/>
    <property type="match status" value="1"/>
</dbReference>
<dbReference type="AlphaFoldDB" id="A0A6D2J6W3"/>
<keyword evidence="4" id="KW-1185">Reference proteome</keyword>